<dbReference type="InterPro" id="IPR051455">
    <property type="entry name" value="Bact_solute-bind_prot3"/>
</dbReference>
<protein>
    <submittedName>
        <fullName evidence="8">Glutamate ABC transporter substrate-binding protein</fullName>
    </submittedName>
</protein>
<dbReference type="Proteomes" id="UP001501116">
    <property type="component" value="Unassembled WGS sequence"/>
</dbReference>
<comment type="similarity">
    <text evidence="1 4">Belongs to the bacterial solute-binding protein 3 family.</text>
</comment>
<dbReference type="PROSITE" id="PS51257">
    <property type="entry name" value="PROKAR_LIPOPROTEIN"/>
    <property type="match status" value="1"/>
</dbReference>
<evidence type="ECO:0000256" key="1">
    <source>
        <dbReference type="ARBA" id="ARBA00010333"/>
    </source>
</evidence>
<dbReference type="SMART" id="SM00062">
    <property type="entry name" value="PBPb"/>
    <property type="match status" value="1"/>
</dbReference>
<reference evidence="8 9" key="1">
    <citation type="journal article" date="2019" name="Int. J. Syst. Evol. Microbiol.">
        <title>The Global Catalogue of Microorganisms (GCM) 10K type strain sequencing project: providing services to taxonomists for standard genome sequencing and annotation.</title>
        <authorList>
            <consortium name="The Broad Institute Genomics Platform"/>
            <consortium name="The Broad Institute Genome Sequencing Center for Infectious Disease"/>
            <person name="Wu L."/>
            <person name="Ma J."/>
        </authorList>
    </citation>
    <scope>NUCLEOTIDE SEQUENCE [LARGE SCALE GENOMIC DNA]</scope>
    <source>
        <strain evidence="8 9">JCM 14545</strain>
    </source>
</reference>
<dbReference type="EMBL" id="BAAANN010000042">
    <property type="protein sequence ID" value="GAA1985656.1"/>
    <property type="molecule type" value="Genomic_DNA"/>
</dbReference>
<evidence type="ECO:0000256" key="2">
    <source>
        <dbReference type="ARBA" id="ARBA00022448"/>
    </source>
</evidence>
<keyword evidence="3 5" id="KW-0732">Signal</keyword>
<dbReference type="RefSeq" id="WP_344429738.1">
    <property type="nucleotide sequence ID" value="NZ_BAAANN010000042.1"/>
</dbReference>
<feature type="signal peptide" evidence="5">
    <location>
        <begin position="1"/>
        <end position="27"/>
    </location>
</feature>
<accession>A0ABN2SF46</accession>
<dbReference type="InterPro" id="IPR001638">
    <property type="entry name" value="Solute-binding_3/MltF_N"/>
</dbReference>
<dbReference type="PANTHER" id="PTHR30085">
    <property type="entry name" value="AMINO ACID ABC TRANSPORTER PERMEASE"/>
    <property type="match status" value="1"/>
</dbReference>
<evidence type="ECO:0000256" key="3">
    <source>
        <dbReference type="ARBA" id="ARBA00022729"/>
    </source>
</evidence>
<dbReference type="InterPro" id="IPR001320">
    <property type="entry name" value="Iontro_rcpt_C"/>
</dbReference>
<proteinExistence type="inferred from homology"/>
<evidence type="ECO:0000259" key="7">
    <source>
        <dbReference type="SMART" id="SM00079"/>
    </source>
</evidence>
<dbReference type="InterPro" id="IPR018313">
    <property type="entry name" value="SBP_3_CS"/>
</dbReference>
<dbReference type="CDD" id="cd13690">
    <property type="entry name" value="PBP2_GluB"/>
    <property type="match status" value="1"/>
</dbReference>
<evidence type="ECO:0000256" key="5">
    <source>
        <dbReference type="SAM" id="SignalP"/>
    </source>
</evidence>
<feature type="domain" description="Ionotropic glutamate receptor C-terminal" evidence="7">
    <location>
        <begin position="44"/>
        <end position="260"/>
    </location>
</feature>
<evidence type="ECO:0000313" key="8">
    <source>
        <dbReference type="EMBL" id="GAA1985656.1"/>
    </source>
</evidence>
<dbReference type="Pfam" id="PF00497">
    <property type="entry name" value="SBP_bac_3"/>
    <property type="match status" value="1"/>
</dbReference>
<organism evidence="8 9">
    <name type="scientific">Amycolatopsis minnesotensis</name>
    <dbReference type="NCBI Taxonomy" id="337894"/>
    <lineage>
        <taxon>Bacteria</taxon>
        <taxon>Bacillati</taxon>
        <taxon>Actinomycetota</taxon>
        <taxon>Actinomycetes</taxon>
        <taxon>Pseudonocardiales</taxon>
        <taxon>Pseudonocardiaceae</taxon>
        <taxon>Amycolatopsis</taxon>
    </lineage>
</organism>
<dbReference type="PROSITE" id="PS01039">
    <property type="entry name" value="SBP_BACTERIAL_3"/>
    <property type="match status" value="1"/>
</dbReference>
<feature type="domain" description="Solute-binding protein family 3/N-terminal" evidence="6">
    <location>
        <begin position="44"/>
        <end position="268"/>
    </location>
</feature>
<keyword evidence="9" id="KW-1185">Reference proteome</keyword>
<evidence type="ECO:0000259" key="6">
    <source>
        <dbReference type="SMART" id="SM00062"/>
    </source>
</evidence>
<dbReference type="PANTHER" id="PTHR30085:SF6">
    <property type="entry name" value="ABC TRANSPORTER GLUTAMINE-BINDING PROTEIN GLNH"/>
    <property type="match status" value="1"/>
</dbReference>
<evidence type="ECO:0000256" key="4">
    <source>
        <dbReference type="RuleBase" id="RU003744"/>
    </source>
</evidence>
<dbReference type="SUPFAM" id="SSF53850">
    <property type="entry name" value="Periplasmic binding protein-like II"/>
    <property type="match status" value="1"/>
</dbReference>
<dbReference type="SMART" id="SM00079">
    <property type="entry name" value="PBPe"/>
    <property type="match status" value="1"/>
</dbReference>
<evidence type="ECO:0000313" key="9">
    <source>
        <dbReference type="Proteomes" id="UP001501116"/>
    </source>
</evidence>
<gene>
    <name evidence="8" type="ORF">GCM10009754_74170</name>
</gene>
<comment type="caution">
    <text evidence="8">The sequence shown here is derived from an EMBL/GenBank/DDBJ whole genome shotgun (WGS) entry which is preliminary data.</text>
</comment>
<name>A0ABN2SF46_9PSEU</name>
<keyword evidence="2" id="KW-0813">Transport</keyword>
<sequence length="281" mass="29793">MREADVRGARRLLVLALVAVLAACSGAGTSPSDPLVDRAGKTGKLTIGIRFDQPGLSERTVDGRYAGFDVEVAKYVANALGVGPDGITWRETTSATRETDLTSGTVDMVVAAYSITAKRKERVAFAGPYFTTGQDLLVRRSSADITGPDSLNDKRLCSVAGSTPAEQVRDRFAQAVRLVEYPRYPDCVTALLAGQVDAVTTDAVILAGYVAQNPELLRVVGKAFSTERYGVGLRKGDAKTVTAVGDAIRQMIGDGEWLKSLQRTIGASGYPLPAPPGVTER</sequence>
<feature type="chain" id="PRO_5047124030" evidence="5">
    <location>
        <begin position="28"/>
        <end position="281"/>
    </location>
</feature>
<dbReference type="Gene3D" id="3.40.190.10">
    <property type="entry name" value="Periplasmic binding protein-like II"/>
    <property type="match status" value="2"/>
</dbReference>